<dbReference type="PANTHER" id="PTHR43308">
    <property type="entry name" value="OUTER MEMBRANE PROTEIN ALPHA-RELATED"/>
    <property type="match status" value="1"/>
</dbReference>
<reference evidence="3 4" key="1">
    <citation type="submission" date="2020-04" db="EMBL/GenBank/DDBJ databases">
        <title>Draft genome sequence of Caldanaerobacter sunterraneus. strain 1523vc isolated from Griffin hot spring, Kamchatka, Russia.</title>
        <authorList>
            <person name="Toshchakov S.V."/>
            <person name="Podosokorskaya O.A."/>
            <person name="Kublanov I.V."/>
            <person name="Korzhenkov A."/>
            <person name="Patrushev M.V."/>
        </authorList>
    </citation>
    <scope>NUCLEOTIDE SEQUENCE [LARGE SCALE GENOMIC DNA]</scope>
    <source>
        <strain evidence="3 4">1523vc</strain>
    </source>
</reference>
<protein>
    <submittedName>
        <fullName evidence="3">S-layer homology domain-containing protein</fullName>
    </submittedName>
</protein>
<dbReference type="Pfam" id="PF00395">
    <property type="entry name" value="SLH"/>
    <property type="match status" value="1"/>
</dbReference>
<dbReference type="AlphaFoldDB" id="A0A7Y2L7Q8"/>
<dbReference type="InterPro" id="IPR001119">
    <property type="entry name" value="SLH_dom"/>
</dbReference>
<evidence type="ECO:0000313" key="4">
    <source>
        <dbReference type="Proteomes" id="UP000529861"/>
    </source>
</evidence>
<proteinExistence type="predicted"/>
<name>A0A7Y2L7Q8_9THEO</name>
<dbReference type="InterPro" id="IPR051465">
    <property type="entry name" value="Cell_Envelope_Struct_Comp"/>
</dbReference>
<evidence type="ECO:0000313" key="3">
    <source>
        <dbReference type="EMBL" id="NNG67362.1"/>
    </source>
</evidence>
<accession>A0A7Y2L7Q8</accession>
<dbReference type="PROSITE" id="PS51272">
    <property type="entry name" value="SLH"/>
    <property type="match status" value="1"/>
</dbReference>
<evidence type="ECO:0000256" key="1">
    <source>
        <dbReference type="ARBA" id="ARBA00022737"/>
    </source>
</evidence>
<gene>
    <name evidence="3" type="ORF">HKI81_09035</name>
</gene>
<evidence type="ECO:0000259" key="2">
    <source>
        <dbReference type="PROSITE" id="PS51272"/>
    </source>
</evidence>
<feature type="domain" description="SLH" evidence="2">
    <location>
        <begin position="1"/>
        <end position="62"/>
    </location>
</feature>
<sequence>MGTLFKDVPDNHWAIKDIQWAKDMGLIRGYDDGTYGLGKPITREELAVILHRFYEKFIGGNK</sequence>
<dbReference type="Proteomes" id="UP000529861">
    <property type="component" value="Unassembled WGS sequence"/>
</dbReference>
<organism evidence="3 4">
    <name type="scientific">Caldanaerobacter subterraneus</name>
    <dbReference type="NCBI Taxonomy" id="911092"/>
    <lineage>
        <taxon>Bacteria</taxon>
        <taxon>Bacillati</taxon>
        <taxon>Bacillota</taxon>
        <taxon>Clostridia</taxon>
        <taxon>Thermoanaerobacterales</taxon>
        <taxon>Thermoanaerobacteraceae</taxon>
        <taxon>Caldanaerobacter</taxon>
    </lineage>
</organism>
<dbReference type="EMBL" id="JABEQB010000025">
    <property type="protein sequence ID" value="NNG67362.1"/>
    <property type="molecule type" value="Genomic_DNA"/>
</dbReference>
<keyword evidence="1" id="KW-0677">Repeat</keyword>
<comment type="caution">
    <text evidence="3">The sequence shown here is derived from an EMBL/GenBank/DDBJ whole genome shotgun (WGS) entry which is preliminary data.</text>
</comment>